<dbReference type="RefSeq" id="WP_196476538.1">
    <property type="nucleotide sequence ID" value="NZ_JACFYX020000014.1"/>
</dbReference>
<dbReference type="GO" id="GO:0022857">
    <property type="term" value="F:transmembrane transporter activity"/>
    <property type="evidence" value="ECO:0007669"/>
    <property type="project" value="UniProtKB-UniRule"/>
</dbReference>
<accession>A0A931D8A2</accession>
<dbReference type="AlphaFoldDB" id="A0A931D8A2"/>
<proteinExistence type="inferred from homology"/>
<feature type="domain" description="TRAP C4-dicarboxylate transport system permease DctM subunit" evidence="8">
    <location>
        <begin position="8"/>
        <end position="416"/>
    </location>
</feature>
<protein>
    <recommendedName>
        <fullName evidence="7">TRAP transporter large permease protein</fullName>
    </recommendedName>
</protein>
<keyword evidence="5 7" id="KW-1133">Transmembrane helix</keyword>
<dbReference type="InterPro" id="IPR010656">
    <property type="entry name" value="DctM"/>
</dbReference>
<evidence type="ECO:0000256" key="7">
    <source>
        <dbReference type="RuleBase" id="RU369079"/>
    </source>
</evidence>
<keyword evidence="10" id="KW-1185">Reference proteome</keyword>
<dbReference type="PANTHER" id="PTHR33362">
    <property type="entry name" value="SIALIC ACID TRAP TRANSPORTER PERMEASE PROTEIN SIAT-RELATED"/>
    <property type="match status" value="1"/>
</dbReference>
<name>A0A931D8A2_9PSED</name>
<dbReference type="Proteomes" id="UP000596932">
    <property type="component" value="Unassembled WGS sequence"/>
</dbReference>
<feature type="transmembrane region" description="Helical" evidence="7">
    <location>
        <begin position="136"/>
        <end position="159"/>
    </location>
</feature>
<feature type="transmembrane region" description="Helical" evidence="7">
    <location>
        <begin position="7"/>
        <end position="34"/>
    </location>
</feature>
<comment type="subcellular location">
    <subcellularLocation>
        <location evidence="1 7">Cell inner membrane</location>
        <topology evidence="1 7">Multi-pass membrane protein</topology>
    </subcellularLocation>
</comment>
<comment type="subunit">
    <text evidence="7">The complex comprises the extracytoplasmic solute receptor protein and the two transmembrane proteins.</text>
</comment>
<feature type="transmembrane region" description="Helical" evidence="7">
    <location>
        <begin position="243"/>
        <end position="260"/>
    </location>
</feature>
<dbReference type="EMBL" id="JACFYX010000023">
    <property type="protein sequence ID" value="MBG0837510.1"/>
    <property type="molecule type" value="Genomic_DNA"/>
</dbReference>
<feature type="transmembrane region" description="Helical" evidence="7">
    <location>
        <begin position="272"/>
        <end position="293"/>
    </location>
</feature>
<feature type="transmembrane region" description="Helical" evidence="7">
    <location>
        <begin position="336"/>
        <end position="353"/>
    </location>
</feature>
<reference evidence="9" key="1">
    <citation type="submission" date="2020-07" db="EMBL/GenBank/DDBJ databases">
        <title>Pseudomonas chaetoceroseae sp. nov., a new member of the Pseudomonas oleovorans group isolated from a culture of Chaetoceros calcitrans.</title>
        <authorList>
            <person name="Girard L."/>
            <person name="Lood C."/>
            <person name="De Mot R."/>
            <person name="Baudart J."/>
        </authorList>
    </citation>
    <scope>NUCLEOTIDE SEQUENCE</scope>
    <source>
        <strain evidence="9">536</strain>
    </source>
</reference>
<dbReference type="InterPro" id="IPR004681">
    <property type="entry name" value="TRAP_DctM"/>
</dbReference>
<dbReference type="NCBIfam" id="TIGR00786">
    <property type="entry name" value="dctM"/>
    <property type="match status" value="1"/>
</dbReference>
<evidence type="ECO:0000259" key="8">
    <source>
        <dbReference type="Pfam" id="PF06808"/>
    </source>
</evidence>
<evidence type="ECO:0000256" key="2">
    <source>
        <dbReference type="ARBA" id="ARBA00022475"/>
    </source>
</evidence>
<feature type="transmembrane region" description="Helical" evidence="7">
    <location>
        <begin position="212"/>
        <end position="237"/>
    </location>
</feature>
<gene>
    <name evidence="9" type="ORF">H3221_20540</name>
</gene>
<evidence type="ECO:0000313" key="9">
    <source>
        <dbReference type="EMBL" id="MBG0837510.1"/>
    </source>
</evidence>
<organism evidence="9 10">
    <name type="scientific">Pseudomonas chaetocerotis</name>
    <dbReference type="NCBI Taxonomy" id="2758695"/>
    <lineage>
        <taxon>Bacteria</taxon>
        <taxon>Pseudomonadati</taxon>
        <taxon>Pseudomonadota</taxon>
        <taxon>Gammaproteobacteria</taxon>
        <taxon>Pseudomonadales</taxon>
        <taxon>Pseudomonadaceae</taxon>
        <taxon>Pseudomonas</taxon>
    </lineage>
</organism>
<dbReference type="PIRSF" id="PIRSF006066">
    <property type="entry name" value="HI0050"/>
    <property type="match status" value="1"/>
</dbReference>
<sequence>MMGVAMLLAFVVNLLLGLPLFFCLLLTALVGFLFVDVNLFINILPQRFFGGMDIFSLMAIPLFILAGNLMNTSGMTPRLIRLANAMVGHLRGGLGHVNVVAGVFFAGVNGSAAADASALSSLLVPAMEKEGYSRKFAAGLTAGSSLIGPIIPPSIFMILYSSLTNTSVGELFLAGVVPGLLLALGFMAMNAIYAHKAGLQTRHAKPAWSEMFAALSGAATALVAPMLIVAGIVLGVVTPTESGALIVLYVAVIGLLRGQLSLQGFWASLRETVRLTGSIYAIIAAASVVNWLLNYTQVASAFAELLGPFSDSPTLILLVISAIIFICGMVMEEVSVLMLLTPIIVPVALAAGVDPVHLGLIFTLNITIAMITPPMGACLFIVATISKLDIIEMFKGIWPFVLMALGVLYLLIIFPSLTLWLPRLLS</sequence>
<evidence type="ECO:0000256" key="3">
    <source>
        <dbReference type="ARBA" id="ARBA00022519"/>
    </source>
</evidence>
<comment type="similarity">
    <text evidence="7">Belongs to the TRAP transporter large permease family.</text>
</comment>
<keyword evidence="2" id="KW-1003">Cell membrane</keyword>
<keyword evidence="7" id="KW-0813">Transport</keyword>
<evidence type="ECO:0000256" key="1">
    <source>
        <dbReference type="ARBA" id="ARBA00004429"/>
    </source>
</evidence>
<evidence type="ECO:0000256" key="6">
    <source>
        <dbReference type="ARBA" id="ARBA00023136"/>
    </source>
</evidence>
<evidence type="ECO:0000256" key="5">
    <source>
        <dbReference type="ARBA" id="ARBA00022989"/>
    </source>
</evidence>
<dbReference type="GO" id="GO:0005886">
    <property type="term" value="C:plasma membrane"/>
    <property type="evidence" value="ECO:0007669"/>
    <property type="project" value="UniProtKB-SubCell"/>
</dbReference>
<feature type="transmembrane region" description="Helical" evidence="7">
    <location>
        <begin position="397"/>
        <end position="421"/>
    </location>
</feature>
<evidence type="ECO:0000313" key="10">
    <source>
        <dbReference type="Proteomes" id="UP000596932"/>
    </source>
</evidence>
<keyword evidence="4 7" id="KW-0812">Transmembrane</keyword>
<keyword evidence="6 7" id="KW-0472">Membrane</keyword>
<feature type="transmembrane region" description="Helical" evidence="7">
    <location>
        <begin position="54"/>
        <end position="71"/>
    </location>
</feature>
<evidence type="ECO:0000256" key="4">
    <source>
        <dbReference type="ARBA" id="ARBA00022692"/>
    </source>
</evidence>
<comment type="function">
    <text evidence="7">Part of the tripartite ATP-independent periplasmic (TRAP) transport system.</text>
</comment>
<feature type="transmembrane region" description="Helical" evidence="7">
    <location>
        <begin position="171"/>
        <end position="192"/>
    </location>
</feature>
<feature type="transmembrane region" description="Helical" evidence="7">
    <location>
        <begin position="313"/>
        <end position="331"/>
    </location>
</feature>
<feature type="transmembrane region" description="Helical" evidence="7">
    <location>
        <begin position="359"/>
        <end position="385"/>
    </location>
</feature>
<dbReference type="PANTHER" id="PTHR33362:SF2">
    <property type="entry name" value="TRAP TRANSPORTER LARGE PERMEASE PROTEIN"/>
    <property type="match status" value="1"/>
</dbReference>
<keyword evidence="3 7" id="KW-0997">Cell inner membrane</keyword>
<comment type="caution">
    <text evidence="9">The sequence shown here is derived from an EMBL/GenBank/DDBJ whole genome shotgun (WGS) entry which is preliminary data.</text>
</comment>
<dbReference type="Pfam" id="PF06808">
    <property type="entry name" value="DctM"/>
    <property type="match status" value="1"/>
</dbReference>